<feature type="compositionally biased region" description="Basic and acidic residues" evidence="1">
    <location>
        <begin position="141"/>
        <end position="150"/>
    </location>
</feature>
<evidence type="ECO:0000313" key="4">
    <source>
        <dbReference type="Proteomes" id="UP000501780"/>
    </source>
</evidence>
<dbReference type="KEGG" id="bfc:BacF7301_02660"/>
<dbReference type="Proteomes" id="UP000501780">
    <property type="component" value="Chromosome"/>
</dbReference>
<dbReference type="AlphaFoldDB" id="A0A6H0KI61"/>
<organism evidence="3 4">
    <name type="scientific">Bacteroides faecium</name>
    <dbReference type="NCBI Taxonomy" id="2715212"/>
    <lineage>
        <taxon>Bacteria</taxon>
        <taxon>Pseudomonadati</taxon>
        <taxon>Bacteroidota</taxon>
        <taxon>Bacteroidia</taxon>
        <taxon>Bacteroidales</taxon>
        <taxon>Bacteroidaceae</taxon>
        <taxon>Bacteroides</taxon>
    </lineage>
</organism>
<evidence type="ECO:0000313" key="3">
    <source>
        <dbReference type="EMBL" id="QIU93114.1"/>
    </source>
</evidence>
<accession>A0A6H0KI61</accession>
<feature type="region of interest" description="Disordered" evidence="1">
    <location>
        <begin position="25"/>
        <end position="47"/>
    </location>
</feature>
<name>A0A6H0KI61_9BACE</name>
<dbReference type="EMBL" id="CP050831">
    <property type="protein sequence ID" value="QIU93114.1"/>
    <property type="molecule type" value="Genomic_DNA"/>
</dbReference>
<reference evidence="3 4" key="1">
    <citation type="submission" date="2020-03" db="EMBL/GenBank/DDBJ databases">
        <title>Genomic analysis of Bacteroides faecium CBA7301.</title>
        <authorList>
            <person name="Kim J."/>
            <person name="Roh S.W."/>
        </authorList>
    </citation>
    <scope>NUCLEOTIDE SEQUENCE [LARGE SCALE GENOMIC DNA]</scope>
    <source>
        <strain evidence="3 4">CBA7301</strain>
    </source>
</reference>
<gene>
    <name evidence="3" type="ORF">BacF7301_02660</name>
</gene>
<proteinExistence type="predicted"/>
<feature type="compositionally biased region" description="Basic and acidic residues" evidence="1">
    <location>
        <begin position="29"/>
        <end position="45"/>
    </location>
</feature>
<sequence>MNKKIKLIGLAVCLTCCAGLANAQEANDSQERHQQEKRLPREVPNPEKIATQMTRQMKESLQLTDKQYKKIYKLNLKEQKEFFKSMQNSGERRPPMGGPGMRGGRPPMGGGGEPPMMGEGGFPGRAGGGAMMNRESSFADSQKKAAEAKEKKIKKILSPEQYEKWQTEQATARKKASQRRAPKDGHSSVSPVFDEKKQ</sequence>
<protein>
    <recommendedName>
        <fullName evidence="5">DUF4890 domain-containing protein</fullName>
    </recommendedName>
</protein>
<evidence type="ECO:0000256" key="2">
    <source>
        <dbReference type="SAM" id="SignalP"/>
    </source>
</evidence>
<feature type="region of interest" description="Disordered" evidence="1">
    <location>
        <begin position="86"/>
        <end position="198"/>
    </location>
</feature>
<keyword evidence="4" id="KW-1185">Reference proteome</keyword>
<evidence type="ECO:0000256" key="1">
    <source>
        <dbReference type="SAM" id="MobiDB-lite"/>
    </source>
</evidence>
<evidence type="ECO:0008006" key="5">
    <source>
        <dbReference type="Google" id="ProtNLM"/>
    </source>
</evidence>
<dbReference type="RefSeq" id="WP_167959945.1">
    <property type="nucleotide sequence ID" value="NZ_CP050831.1"/>
</dbReference>
<feature type="compositionally biased region" description="Gly residues" evidence="1">
    <location>
        <begin position="98"/>
        <end position="130"/>
    </location>
</feature>
<feature type="chain" id="PRO_5026065747" description="DUF4890 domain-containing protein" evidence="2">
    <location>
        <begin position="24"/>
        <end position="198"/>
    </location>
</feature>
<feature type="signal peptide" evidence="2">
    <location>
        <begin position="1"/>
        <end position="23"/>
    </location>
</feature>
<keyword evidence="2" id="KW-0732">Signal</keyword>